<dbReference type="PANTHER" id="PTHR23522">
    <property type="entry name" value="BLL5896 PROTEIN"/>
    <property type="match status" value="1"/>
</dbReference>
<evidence type="ECO:0000313" key="10">
    <source>
        <dbReference type="Proteomes" id="UP001432059"/>
    </source>
</evidence>
<keyword evidence="6 7" id="KW-0472">Membrane</keyword>
<feature type="transmembrane region" description="Helical" evidence="7">
    <location>
        <begin position="72"/>
        <end position="89"/>
    </location>
</feature>
<dbReference type="EMBL" id="CP136426">
    <property type="protein sequence ID" value="WOC50810.1"/>
    <property type="molecule type" value="Genomic_DNA"/>
</dbReference>
<feature type="domain" description="Major facilitator superfamily (MFS) profile" evidence="8">
    <location>
        <begin position="232"/>
        <end position="444"/>
    </location>
</feature>
<keyword evidence="10" id="KW-1185">Reference proteome</keyword>
<dbReference type="RefSeq" id="WP_327984518.1">
    <property type="nucleotide sequence ID" value="NZ_CP136426.1"/>
</dbReference>
<dbReference type="Gene3D" id="1.20.1250.20">
    <property type="entry name" value="MFS general substrate transporter like domains"/>
    <property type="match status" value="2"/>
</dbReference>
<evidence type="ECO:0000256" key="1">
    <source>
        <dbReference type="ARBA" id="ARBA00004651"/>
    </source>
</evidence>
<dbReference type="GO" id="GO:0015213">
    <property type="term" value="F:uridine transmembrane transporter activity"/>
    <property type="evidence" value="ECO:0007669"/>
    <property type="project" value="TreeGrafter"/>
</dbReference>
<feature type="transmembrane region" description="Helical" evidence="7">
    <location>
        <begin position="330"/>
        <end position="349"/>
    </location>
</feature>
<organism evidence="9 10">
    <name type="scientific">Bergeyella porcorum</name>
    <dbReference type="NCBI Taxonomy" id="1735111"/>
    <lineage>
        <taxon>Bacteria</taxon>
        <taxon>Pseudomonadati</taxon>
        <taxon>Bacteroidota</taxon>
        <taxon>Flavobacteriia</taxon>
        <taxon>Flavobacteriales</taxon>
        <taxon>Weeksellaceae</taxon>
        <taxon>Bergeyella</taxon>
    </lineage>
</organism>
<protein>
    <submittedName>
        <fullName evidence="9">MFS transporter</fullName>
    </submittedName>
</protein>
<dbReference type="InterPro" id="IPR020846">
    <property type="entry name" value="MFS_dom"/>
</dbReference>
<dbReference type="Pfam" id="PF03825">
    <property type="entry name" value="Nuc_H_symport"/>
    <property type="match status" value="1"/>
</dbReference>
<comment type="subcellular location">
    <subcellularLocation>
        <location evidence="1">Cell membrane</location>
        <topology evidence="1">Multi-pass membrane protein</topology>
    </subcellularLocation>
</comment>
<evidence type="ECO:0000256" key="2">
    <source>
        <dbReference type="ARBA" id="ARBA00022448"/>
    </source>
</evidence>
<dbReference type="KEGG" id="bpor:BPO_0163"/>
<feature type="transmembrane region" description="Helical" evidence="7">
    <location>
        <begin position="101"/>
        <end position="126"/>
    </location>
</feature>
<accession>A0AAU0F0K3</accession>
<feature type="transmembrane region" description="Helical" evidence="7">
    <location>
        <begin position="278"/>
        <end position="298"/>
    </location>
</feature>
<dbReference type="AlphaFoldDB" id="A0AAU0F0K3"/>
<dbReference type="SUPFAM" id="SSF103473">
    <property type="entry name" value="MFS general substrate transporter"/>
    <property type="match status" value="1"/>
</dbReference>
<keyword evidence="4 7" id="KW-0812">Transmembrane</keyword>
<evidence type="ECO:0000256" key="3">
    <source>
        <dbReference type="ARBA" id="ARBA00022475"/>
    </source>
</evidence>
<evidence type="ECO:0000256" key="4">
    <source>
        <dbReference type="ARBA" id="ARBA00022692"/>
    </source>
</evidence>
<keyword evidence="3" id="KW-1003">Cell membrane</keyword>
<feature type="transmembrane region" description="Helical" evidence="7">
    <location>
        <begin position="40"/>
        <end position="60"/>
    </location>
</feature>
<feature type="transmembrane region" description="Helical" evidence="7">
    <location>
        <begin position="305"/>
        <end position="324"/>
    </location>
</feature>
<keyword evidence="2" id="KW-0813">Transport</keyword>
<name>A0AAU0F0K3_9FLAO</name>
<evidence type="ECO:0000313" key="9">
    <source>
        <dbReference type="EMBL" id="WOC50810.1"/>
    </source>
</evidence>
<evidence type="ECO:0000256" key="6">
    <source>
        <dbReference type="ARBA" id="ARBA00023136"/>
    </source>
</evidence>
<proteinExistence type="predicted"/>
<feature type="transmembrane region" description="Helical" evidence="7">
    <location>
        <begin position="138"/>
        <end position="160"/>
    </location>
</feature>
<dbReference type="PANTHER" id="PTHR23522:SF4">
    <property type="entry name" value="NUCLEOSIDE PERMEASE NUPG-RELATED"/>
    <property type="match status" value="1"/>
</dbReference>
<dbReference type="GO" id="GO:0005886">
    <property type="term" value="C:plasma membrane"/>
    <property type="evidence" value="ECO:0007669"/>
    <property type="project" value="UniProtKB-SubCell"/>
</dbReference>
<dbReference type="PROSITE" id="PS50850">
    <property type="entry name" value="MFS"/>
    <property type="match status" value="1"/>
</dbReference>
<evidence type="ECO:0000256" key="5">
    <source>
        <dbReference type="ARBA" id="ARBA00022989"/>
    </source>
</evidence>
<dbReference type="Proteomes" id="UP001432059">
    <property type="component" value="Chromosome"/>
</dbReference>
<evidence type="ECO:0000259" key="8">
    <source>
        <dbReference type="PROSITE" id="PS50850"/>
    </source>
</evidence>
<evidence type="ECO:0000256" key="7">
    <source>
        <dbReference type="SAM" id="Phobius"/>
    </source>
</evidence>
<feature type="transmembrane region" description="Helical" evidence="7">
    <location>
        <begin position="12"/>
        <end position="34"/>
    </location>
</feature>
<feature type="transmembrane region" description="Helical" evidence="7">
    <location>
        <begin position="411"/>
        <end position="430"/>
    </location>
</feature>
<feature type="transmembrane region" description="Helical" evidence="7">
    <location>
        <begin position="233"/>
        <end position="258"/>
    </location>
</feature>
<dbReference type="InterPro" id="IPR004740">
    <property type="entry name" value="Nuc_H_symport"/>
</dbReference>
<feature type="transmembrane region" description="Helical" evidence="7">
    <location>
        <begin position="370"/>
        <end position="391"/>
    </location>
</feature>
<keyword evidence="5 7" id="KW-1133">Transmembrane helix</keyword>
<sequence length="444" mass="49185">MNIKFRLTVMNFLEFAVWGAYLTSMGNYLGSIGLGPKIGLFYAMQGIVSIFMPAIMGIIADRWIPVQRLLGINHLIAAIFIIATGYYGSVSGENVDFTTIFTLYSLSVAFFMPTIALSNSTAYSILKQNQLDVIKAFPPIRTLGTVGFICAMLFVNFSGFENGHFGFNFDSNPNFESFQSNYYQFYVSGFLGILLFLYSFSLPHCPINSSTEKTTLADAFGLKAFALFKNTKMAIFFIFSMLLGVSLQITNGYANPFISTFKSVPEYANSWGANNANALISLSQVSETLCILLIPFFLKKFGIKTVMLMAMVAWVLRFGLFGLGDPGSGVWMFIISMIVYGIAFDFFNVSGSLFVDQETSADIKSSAQGVFMMMTNGFGATIGMLAAQEVVNHFVYSQTDLTLQLEGWRTSWYIFAGYALVVAVLFAVIFKHKHRPDAIKDIAH</sequence>
<reference evidence="9" key="1">
    <citation type="submission" date="2023-10" db="EMBL/GenBank/DDBJ databases">
        <title>Characterization and whole genome sequencing of a novel strain of Bergeyella porcorum QD2021 isolated from pig.</title>
        <authorList>
            <person name="Liu G."/>
            <person name="Chen C."/>
            <person name="Han X."/>
        </authorList>
    </citation>
    <scope>NUCLEOTIDE SEQUENCE</scope>
    <source>
        <strain evidence="9">QD2021</strain>
    </source>
</reference>
<gene>
    <name evidence="9" type="primary">nupG</name>
    <name evidence="9" type="ORF">BPO_0163</name>
</gene>
<feature type="transmembrane region" description="Helical" evidence="7">
    <location>
        <begin position="180"/>
        <end position="200"/>
    </location>
</feature>
<dbReference type="GO" id="GO:0015212">
    <property type="term" value="F:cytidine transmembrane transporter activity"/>
    <property type="evidence" value="ECO:0007669"/>
    <property type="project" value="TreeGrafter"/>
</dbReference>
<dbReference type="InterPro" id="IPR036259">
    <property type="entry name" value="MFS_trans_sf"/>
</dbReference>